<evidence type="ECO:0000313" key="2">
    <source>
        <dbReference type="Proteomes" id="UP001148662"/>
    </source>
</evidence>
<dbReference type="EMBL" id="JANHOG010001335">
    <property type="protein sequence ID" value="KAJ3538819.1"/>
    <property type="molecule type" value="Genomic_DNA"/>
</dbReference>
<keyword evidence="2" id="KW-1185">Reference proteome</keyword>
<sequence length="206" mass="23013">MDLASVRLPLYVALWLFSFLLFCFTAARLHYTLNLSKNDPLNGGVRFYDPIVVELLVCSLLALGAAPFVYVFMIIPKSNALKKPSLISLHLVHRVVSHPWLEFPRSMVEPIALSILSFLWIVGCGDSSAIWGNLSWCSEFQPCRILSAMIAFAWLGWVCILGLQLLYLIAWVQARRGMMAGNLGTASYPPMRERDLPVPSSPTSQV</sequence>
<proteinExistence type="predicted"/>
<dbReference type="Proteomes" id="UP001148662">
    <property type="component" value="Unassembled WGS sequence"/>
</dbReference>
<organism evidence="1 2">
    <name type="scientific">Phlebia brevispora</name>
    <dbReference type="NCBI Taxonomy" id="194682"/>
    <lineage>
        <taxon>Eukaryota</taxon>
        <taxon>Fungi</taxon>
        <taxon>Dikarya</taxon>
        <taxon>Basidiomycota</taxon>
        <taxon>Agaricomycotina</taxon>
        <taxon>Agaricomycetes</taxon>
        <taxon>Polyporales</taxon>
        <taxon>Meruliaceae</taxon>
        <taxon>Phlebia</taxon>
    </lineage>
</organism>
<accession>A0ACC1SFW7</accession>
<comment type="caution">
    <text evidence="1">The sequence shown here is derived from an EMBL/GenBank/DDBJ whole genome shotgun (WGS) entry which is preliminary data.</text>
</comment>
<gene>
    <name evidence="1" type="ORF">NM688_g6464</name>
</gene>
<protein>
    <submittedName>
        <fullName evidence="1">Uncharacterized protein</fullName>
    </submittedName>
</protein>
<name>A0ACC1SFW7_9APHY</name>
<evidence type="ECO:0000313" key="1">
    <source>
        <dbReference type="EMBL" id="KAJ3538819.1"/>
    </source>
</evidence>
<reference evidence="1" key="1">
    <citation type="submission" date="2022-07" db="EMBL/GenBank/DDBJ databases">
        <title>Genome Sequence of Phlebia brevispora.</title>
        <authorList>
            <person name="Buettner E."/>
        </authorList>
    </citation>
    <scope>NUCLEOTIDE SEQUENCE</scope>
    <source>
        <strain evidence="1">MPL23</strain>
    </source>
</reference>